<evidence type="ECO:0000313" key="2">
    <source>
        <dbReference type="Proteomes" id="UP000821845"/>
    </source>
</evidence>
<sequence length="76" mass="8352">MTCRRVFGGLSRPDFVALNQQHKQASHSEAAREMLPPTIAKLLNVPAHKSSRRLKNKAAPTGQPSRANTVLAEPEH</sequence>
<comment type="caution">
    <text evidence="1">The sequence shown here is derived from an EMBL/GenBank/DDBJ whole genome shotgun (WGS) entry which is preliminary data.</text>
</comment>
<dbReference type="EMBL" id="CM023483">
    <property type="protein sequence ID" value="KAH6937365.1"/>
    <property type="molecule type" value="Genomic_DNA"/>
</dbReference>
<evidence type="ECO:0000313" key="1">
    <source>
        <dbReference type="EMBL" id="KAH6937365.1"/>
    </source>
</evidence>
<keyword evidence="2" id="KW-1185">Reference proteome</keyword>
<accession>A0ACB7SRX2</accession>
<dbReference type="Proteomes" id="UP000821845">
    <property type="component" value="Chromosome 3"/>
</dbReference>
<protein>
    <submittedName>
        <fullName evidence="1">Uncharacterized protein</fullName>
    </submittedName>
</protein>
<proteinExistence type="predicted"/>
<gene>
    <name evidence="1" type="ORF">HPB50_027261</name>
</gene>
<name>A0ACB7SRX2_HYAAI</name>
<organism evidence="1 2">
    <name type="scientific">Hyalomma asiaticum</name>
    <name type="common">Tick</name>
    <dbReference type="NCBI Taxonomy" id="266040"/>
    <lineage>
        <taxon>Eukaryota</taxon>
        <taxon>Metazoa</taxon>
        <taxon>Ecdysozoa</taxon>
        <taxon>Arthropoda</taxon>
        <taxon>Chelicerata</taxon>
        <taxon>Arachnida</taxon>
        <taxon>Acari</taxon>
        <taxon>Parasitiformes</taxon>
        <taxon>Ixodida</taxon>
        <taxon>Ixodoidea</taxon>
        <taxon>Ixodidae</taxon>
        <taxon>Hyalomminae</taxon>
        <taxon>Hyalomma</taxon>
    </lineage>
</organism>
<reference evidence="1" key="1">
    <citation type="submission" date="2020-05" db="EMBL/GenBank/DDBJ databases">
        <title>Large-scale comparative analyses of tick genomes elucidate their genetic diversity and vector capacities.</title>
        <authorList>
            <person name="Jia N."/>
            <person name="Wang J."/>
            <person name="Shi W."/>
            <person name="Du L."/>
            <person name="Sun Y."/>
            <person name="Zhan W."/>
            <person name="Jiang J."/>
            <person name="Wang Q."/>
            <person name="Zhang B."/>
            <person name="Ji P."/>
            <person name="Sakyi L.B."/>
            <person name="Cui X."/>
            <person name="Yuan T."/>
            <person name="Jiang B."/>
            <person name="Yang W."/>
            <person name="Lam T.T.-Y."/>
            <person name="Chang Q."/>
            <person name="Ding S."/>
            <person name="Wang X."/>
            <person name="Zhu J."/>
            <person name="Ruan X."/>
            <person name="Zhao L."/>
            <person name="Wei J."/>
            <person name="Que T."/>
            <person name="Du C."/>
            <person name="Cheng J."/>
            <person name="Dai P."/>
            <person name="Han X."/>
            <person name="Huang E."/>
            <person name="Gao Y."/>
            <person name="Liu J."/>
            <person name="Shao H."/>
            <person name="Ye R."/>
            <person name="Li L."/>
            <person name="Wei W."/>
            <person name="Wang X."/>
            <person name="Wang C."/>
            <person name="Yang T."/>
            <person name="Huo Q."/>
            <person name="Li W."/>
            <person name="Guo W."/>
            <person name="Chen H."/>
            <person name="Zhou L."/>
            <person name="Ni X."/>
            <person name="Tian J."/>
            <person name="Zhou Y."/>
            <person name="Sheng Y."/>
            <person name="Liu T."/>
            <person name="Pan Y."/>
            <person name="Xia L."/>
            <person name="Li J."/>
            <person name="Zhao F."/>
            <person name="Cao W."/>
        </authorList>
    </citation>
    <scope>NUCLEOTIDE SEQUENCE</scope>
    <source>
        <strain evidence="1">Hyas-2018</strain>
    </source>
</reference>